<comment type="similarity">
    <text evidence="1">Belongs to the peptidase C1 family.</text>
</comment>
<dbReference type="SMART" id="SM00645">
    <property type="entry name" value="Pept_C1"/>
    <property type="match status" value="1"/>
</dbReference>
<dbReference type="Pfam" id="PF00112">
    <property type="entry name" value="Peptidase_C1"/>
    <property type="match status" value="1"/>
</dbReference>
<dbReference type="Gene3D" id="3.90.70.10">
    <property type="entry name" value="Cysteine proteinases"/>
    <property type="match status" value="1"/>
</dbReference>
<dbReference type="InterPro" id="IPR000169">
    <property type="entry name" value="Pept_cys_AS"/>
</dbReference>
<name>A0A5J6VKU4_9VIRU</name>
<dbReference type="CDD" id="cd02248">
    <property type="entry name" value="Peptidase_C1A"/>
    <property type="match status" value="1"/>
</dbReference>
<feature type="domain" description="Peptidase C1A papain C-terminal" evidence="4">
    <location>
        <begin position="107"/>
        <end position="320"/>
    </location>
</feature>
<dbReference type="GO" id="GO:0006508">
    <property type="term" value="P:proteolysis"/>
    <property type="evidence" value="ECO:0007669"/>
    <property type="project" value="UniProtKB-KW"/>
</dbReference>
<evidence type="ECO:0000256" key="2">
    <source>
        <dbReference type="ARBA" id="ARBA00023145"/>
    </source>
</evidence>
<keyword evidence="6" id="KW-0378">Hydrolase</keyword>
<keyword evidence="2" id="KW-0865">Zymogen</keyword>
<reference evidence="6" key="1">
    <citation type="journal article" date="2019" name="Philos. Trans. R. Soc. Lond., B, Biol. Sci.">
        <title>Targeted metagenomic recovery of four divergent viruses reveals shared and distinctive characteristics of giant viruses of marine eukaryotes.</title>
        <authorList>
            <person name="Needham D.M."/>
            <person name="Poirier C."/>
            <person name="Hehenberger E."/>
            <person name="Jimenez V."/>
            <person name="Swalwell J.E."/>
            <person name="Santoro A.E."/>
            <person name="Worden A.Z."/>
        </authorList>
    </citation>
    <scope>NUCLEOTIDE SEQUENCE</scope>
    <source>
        <strain evidence="6">MPacV-611</strain>
    </source>
</reference>
<evidence type="ECO:0000259" key="4">
    <source>
        <dbReference type="SMART" id="SM00645"/>
    </source>
</evidence>
<dbReference type="Pfam" id="PF08246">
    <property type="entry name" value="Inhibitor_I29"/>
    <property type="match status" value="1"/>
</dbReference>
<dbReference type="InterPro" id="IPR013201">
    <property type="entry name" value="Prot_inhib_I29"/>
</dbReference>
<dbReference type="SUPFAM" id="SSF54001">
    <property type="entry name" value="Cysteine proteinases"/>
    <property type="match status" value="1"/>
</dbReference>
<sequence>MFLQLFLFSLASQNVFGSDYRYLNDFNHFIKKYSKEYKTDNEYWSRYSQFESNVKHINTVNSKKLSYSLGINQYADLSFNEFNDLYLTPFRHNNKNYNVHKSMNTYLPTSVDWRADNMVTDVKDQGQCGSCWAFSAIAAMEGQHSKNTSNLVSLSEQNLVDCDTTCYGCNGGWMNNAMEYVINNKGIDTENSYPYTGNDGVCNYNSTNSGAIFSNVINITKGDTHGLLDAVARIGPVSVAIDAEYNFQLYKSGIFTSLTCSNTSLDHGVTVVGYGVSNKGIKYFIIKNSWNTGWGMNGYVYWNRDIDNMCGIAEAASYPIV</sequence>
<evidence type="ECO:0000256" key="1">
    <source>
        <dbReference type="ARBA" id="ARBA00008455"/>
    </source>
</evidence>
<dbReference type="PRINTS" id="PR00705">
    <property type="entry name" value="PAPAIN"/>
</dbReference>
<organism evidence="6">
    <name type="scientific">Megaviridae environmental sample</name>
    <dbReference type="NCBI Taxonomy" id="1737588"/>
    <lineage>
        <taxon>Viruses</taxon>
        <taxon>Varidnaviria</taxon>
        <taxon>Bamfordvirae</taxon>
        <taxon>Nucleocytoviricota</taxon>
        <taxon>Megaviricetes</taxon>
        <taxon>Imitervirales</taxon>
        <taxon>Mimiviridae</taxon>
        <taxon>environmental samples</taxon>
    </lineage>
</organism>
<keyword evidence="6" id="KW-0645">Protease</keyword>
<evidence type="ECO:0000259" key="5">
    <source>
        <dbReference type="SMART" id="SM00848"/>
    </source>
</evidence>
<dbReference type="EMBL" id="MN448289">
    <property type="protein sequence ID" value="QFG74498.1"/>
    <property type="molecule type" value="Genomic_DNA"/>
</dbReference>
<dbReference type="InterPro" id="IPR039417">
    <property type="entry name" value="Peptidase_C1A_papain-like"/>
</dbReference>
<dbReference type="InterPro" id="IPR038765">
    <property type="entry name" value="Papain-like_cys_pep_sf"/>
</dbReference>
<keyword evidence="3" id="KW-1015">Disulfide bond</keyword>
<dbReference type="InterPro" id="IPR013128">
    <property type="entry name" value="Peptidase_C1A"/>
</dbReference>
<dbReference type="GO" id="GO:0008234">
    <property type="term" value="F:cysteine-type peptidase activity"/>
    <property type="evidence" value="ECO:0007669"/>
    <property type="project" value="InterPro"/>
</dbReference>
<evidence type="ECO:0000256" key="3">
    <source>
        <dbReference type="ARBA" id="ARBA00023157"/>
    </source>
</evidence>
<dbReference type="InterPro" id="IPR000668">
    <property type="entry name" value="Peptidase_C1A_C"/>
</dbReference>
<evidence type="ECO:0000313" key="6">
    <source>
        <dbReference type="EMBL" id="QFG74498.1"/>
    </source>
</evidence>
<dbReference type="PANTHER" id="PTHR12411">
    <property type="entry name" value="CYSTEINE PROTEASE FAMILY C1-RELATED"/>
    <property type="match status" value="1"/>
</dbReference>
<dbReference type="PROSITE" id="PS00639">
    <property type="entry name" value="THIOL_PROTEASE_HIS"/>
    <property type="match status" value="1"/>
</dbReference>
<proteinExistence type="inferred from homology"/>
<dbReference type="FunFam" id="3.90.70.10:FF:000039">
    <property type="entry name" value="Cysteine proteinase 2, putative"/>
    <property type="match status" value="1"/>
</dbReference>
<dbReference type="PROSITE" id="PS00139">
    <property type="entry name" value="THIOL_PROTEASE_CYS"/>
    <property type="match status" value="1"/>
</dbReference>
<dbReference type="SMART" id="SM00848">
    <property type="entry name" value="Inhibitor_I29"/>
    <property type="match status" value="1"/>
</dbReference>
<feature type="domain" description="Cathepsin propeptide inhibitor" evidence="5">
    <location>
        <begin position="26"/>
        <end position="82"/>
    </location>
</feature>
<dbReference type="InterPro" id="IPR025660">
    <property type="entry name" value="Pept_his_AS"/>
</dbReference>
<accession>A0A5J6VKU4</accession>
<protein>
    <submittedName>
        <fullName evidence="6">Papain family cysteine protease</fullName>
    </submittedName>
</protein>